<protein>
    <recommendedName>
        <fullName evidence="14">Magnesium transporter</fullName>
    </recommendedName>
</protein>
<keyword evidence="7" id="KW-0406">Ion transport</keyword>
<dbReference type="EMBL" id="AJWJ01000001">
    <property type="protein sequence ID" value="KAF2078664.1"/>
    <property type="molecule type" value="Genomic_DNA"/>
</dbReference>
<evidence type="ECO:0000256" key="10">
    <source>
        <dbReference type="SAM" id="MobiDB-lite"/>
    </source>
</evidence>
<dbReference type="PANTHER" id="PTHR13890">
    <property type="entry name" value="RNA SPLICING PROTEIN MRS2, MITOCHONDRIAL"/>
    <property type="match status" value="1"/>
</dbReference>
<comment type="subcellular location">
    <subcellularLocation>
        <location evidence="1">Membrane</location>
        <topology evidence="1">Multi-pass membrane protein</topology>
    </subcellularLocation>
</comment>
<evidence type="ECO:0000256" key="5">
    <source>
        <dbReference type="ARBA" id="ARBA00022946"/>
    </source>
</evidence>
<keyword evidence="8 11" id="KW-0472">Membrane</keyword>
<dbReference type="PANTHER" id="PTHR13890:SF0">
    <property type="entry name" value="MAGNESIUM TRANSPORTER MRS2 HOMOLOG, MITOCHONDRIAL"/>
    <property type="match status" value="1"/>
</dbReference>
<keyword evidence="9" id="KW-0175">Coiled coil</keyword>
<keyword evidence="4" id="KW-0460">Magnesium</keyword>
<dbReference type="Pfam" id="PF22099">
    <property type="entry name" value="MRS2-like"/>
    <property type="match status" value="1"/>
</dbReference>
<dbReference type="GO" id="GO:0005743">
    <property type="term" value="C:mitochondrial inner membrane"/>
    <property type="evidence" value="ECO:0007669"/>
    <property type="project" value="TreeGrafter"/>
</dbReference>
<evidence type="ECO:0000256" key="2">
    <source>
        <dbReference type="ARBA" id="ARBA00022448"/>
    </source>
</evidence>
<evidence type="ECO:0000256" key="1">
    <source>
        <dbReference type="ARBA" id="ARBA00004141"/>
    </source>
</evidence>
<evidence type="ECO:0000313" key="12">
    <source>
        <dbReference type="EMBL" id="KAF2078664.1"/>
    </source>
</evidence>
<feature type="coiled-coil region" evidence="9">
    <location>
        <begin position="347"/>
        <end position="381"/>
    </location>
</feature>
<reference evidence="12" key="1">
    <citation type="submission" date="2020-01" db="EMBL/GenBank/DDBJ databases">
        <title>Development of genomics and gene disruption for Polysphondylium violaceum indicates a role for the polyketide synthase stlB in stalk morphogenesis.</title>
        <authorList>
            <person name="Narita B."/>
            <person name="Kawabe Y."/>
            <person name="Kin K."/>
            <person name="Saito T."/>
            <person name="Gibbs R."/>
            <person name="Kuspa A."/>
            <person name="Muzny D."/>
            <person name="Queller D."/>
            <person name="Richards S."/>
            <person name="Strassman J."/>
            <person name="Sucgang R."/>
            <person name="Worley K."/>
            <person name="Schaap P."/>
        </authorList>
    </citation>
    <scope>NUCLEOTIDE SEQUENCE</scope>
    <source>
        <strain evidence="12">QSvi11</strain>
    </source>
</reference>
<evidence type="ECO:0000256" key="9">
    <source>
        <dbReference type="SAM" id="Coils"/>
    </source>
</evidence>
<keyword evidence="13" id="KW-1185">Reference proteome</keyword>
<accession>A0A8J4Q4G1</accession>
<keyword evidence="5" id="KW-0809">Transit peptide</keyword>
<evidence type="ECO:0000256" key="3">
    <source>
        <dbReference type="ARBA" id="ARBA00022692"/>
    </source>
</evidence>
<evidence type="ECO:0008006" key="14">
    <source>
        <dbReference type="Google" id="ProtNLM"/>
    </source>
</evidence>
<name>A0A8J4Q4G1_9MYCE</name>
<dbReference type="Proteomes" id="UP000695562">
    <property type="component" value="Unassembled WGS sequence"/>
</dbReference>
<feature type="compositionally biased region" description="Low complexity" evidence="10">
    <location>
        <begin position="90"/>
        <end position="115"/>
    </location>
</feature>
<evidence type="ECO:0000256" key="11">
    <source>
        <dbReference type="SAM" id="Phobius"/>
    </source>
</evidence>
<keyword evidence="3 11" id="KW-0812">Transmembrane</keyword>
<keyword evidence="6 11" id="KW-1133">Transmembrane helix</keyword>
<proteinExistence type="predicted"/>
<dbReference type="OrthoDB" id="10251508at2759"/>
<sequence>MNSNSILLSYNYGIKSSIRSSKTALKHLNTSKLFIKSNYQQQKRSYVETNLRPPFLFKPPIELNGSHSNNSNINFQDFSNSFLFTKNSSSNSLNHNNNNNNNFTSTNSNNNSNTNLASPRIFDQEYFQHGNVNGGNINQANETLKSFKVTCIDINGNPTETKMYKSDLANELKLQARDLRTVDPSFPPQMPTILVRDKVILISIGCVRAIIQYNRVIIFETQNQTVKEEIMSLIRDSLNSTTYEVLPLPFEFKVFESMLDISCKKLEAEYRRMQSLVERELQLLNNNPEHNLEDLFLYHKKGLNQFEVTIKEIIDAITDLLQSDEDMALMYLSFRNATGGARRKHQHDEIEILLETYTRQLEQMSSNIAQLKETLNSTEEFVNFQLDTVRNKMMRMNLMLSLVTISTGFGGIITGTFGMNLSTGLESHPFAFWIACGAISVIGSLTFMGLRYYCQVKNILPYTKKTPARLKIGSGFRNDSFVNPLSEPSSQDLLFVDPFGIASNSSTINNRSLIGNNNNINNNNINNNNNSNNNITTSQNIQNNQQRQTLLNQQYRQQAQNDFNRIKTENMKSLNSFSQREILDQIHHIQKQIQQQQIQLSHLQHLSQSDYPLNLNYINNNSTLEYKDHIPSPKDDVNQSEYEYHKKLSHSFLKSKPVCEQPPQVKSLSKLWKHINDDTTTNQKNNSTPIQH</sequence>
<dbReference type="Gene3D" id="2.40.128.330">
    <property type="match status" value="1"/>
</dbReference>
<evidence type="ECO:0000256" key="7">
    <source>
        <dbReference type="ARBA" id="ARBA00023065"/>
    </source>
</evidence>
<comment type="caution">
    <text evidence="12">The sequence shown here is derived from an EMBL/GenBank/DDBJ whole genome shotgun (WGS) entry which is preliminary data.</text>
</comment>
<dbReference type="AlphaFoldDB" id="A0A8J4Q4G1"/>
<dbReference type="GO" id="GO:0015095">
    <property type="term" value="F:magnesium ion transmembrane transporter activity"/>
    <property type="evidence" value="ECO:0007669"/>
    <property type="project" value="TreeGrafter"/>
</dbReference>
<evidence type="ECO:0000313" key="13">
    <source>
        <dbReference type="Proteomes" id="UP000695562"/>
    </source>
</evidence>
<evidence type="ECO:0000256" key="6">
    <source>
        <dbReference type="ARBA" id="ARBA00022989"/>
    </source>
</evidence>
<organism evidence="12 13">
    <name type="scientific">Polysphondylium violaceum</name>
    <dbReference type="NCBI Taxonomy" id="133409"/>
    <lineage>
        <taxon>Eukaryota</taxon>
        <taxon>Amoebozoa</taxon>
        <taxon>Evosea</taxon>
        <taxon>Eumycetozoa</taxon>
        <taxon>Dictyostelia</taxon>
        <taxon>Dictyosteliales</taxon>
        <taxon>Dictyosteliaceae</taxon>
        <taxon>Polysphondylium</taxon>
    </lineage>
</organism>
<feature type="region of interest" description="Disordered" evidence="10">
    <location>
        <begin position="90"/>
        <end position="117"/>
    </location>
</feature>
<feature type="transmembrane region" description="Helical" evidence="11">
    <location>
        <begin position="430"/>
        <end position="454"/>
    </location>
</feature>
<dbReference type="CDD" id="cd12823">
    <property type="entry name" value="Mrs2_Mfm1p-like"/>
    <property type="match status" value="1"/>
</dbReference>
<keyword evidence="2" id="KW-0813">Transport</keyword>
<dbReference type="Gene3D" id="1.20.58.340">
    <property type="entry name" value="Magnesium transport protein CorA, transmembrane region"/>
    <property type="match status" value="1"/>
</dbReference>
<dbReference type="InterPro" id="IPR039204">
    <property type="entry name" value="MRS2-like"/>
</dbReference>
<gene>
    <name evidence="12" type="ORF">CYY_000035</name>
</gene>
<evidence type="ECO:0000256" key="8">
    <source>
        <dbReference type="ARBA" id="ARBA00023136"/>
    </source>
</evidence>
<dbReference type="GO" id="GO:0045016">
    <property type="term" value="P:mitochondrial magnesium ion transmembrane transport"/>
    <property type="evidence" value="ECO:0007669"/>
    <property type="project" value="TreeGrafter"/>
</dbReference>
<evidence type="ECO:0000256" key="4">
    <source>
        <dbReference type="ARBA" id="ARBA00022842"/>
    </source>
</evidence>
<feature type="transmembrane region" description="Helical" evidence="11">
    <location>
        <begin position="398"/>
        <end position="418"/>
    </location>
</feature>